<dbReference type="AlphaFoldDB" id="A0A1I3R452"/>
<dbReference type="InterPro" id="IPR029068">
    <property type="entry name" value="Glyas_Bleomycin-R_OHBP_Dase"/>
</dbReference>
<gene>
    <name evidence="3" type="ORF">SAMN05518846_103260</name>
</gene>
<name>A0A1I3R452_9BACL</name>
<dbReference type="PROSITE" id="PS51819">
    <property type="entry name" value="VOC"/>
    <property type="match status" value="1"/>
</dbReference>
<protein>
    <submittedName>
        <fullName evidence="3">Lactoylglutathione lyase</fullName>
    </submittedName>
</protein>
<dbReference type="InterPro" id="IPR004360">
    <property type="entry name" value="Glyas_Fos-R_dOase_dom"/>
</dbReference>
<sequence length="142" mass="16298">MDVDNHFSEMGRNQMAKKRIDHVGMVVKDFERAIEFYQTIVGFELKGKITHTNGVFQLAFLGFGGTDETELEIIHGYNDNLPAEGKVHHFAVHVDNLEEEYGRVSKLGAAFVEEGIVELPNGYRYFFIFGPEGEWVEFFHRP</sequence>
<dbReference type="GO" id="GO:0046872">
    <property type="term" value="F:metal ion binding"/>
    <property type="evidence" value="ECO:0007669"/>
    <property type="project" value="UniProtKB-KW"/>
</dbReference>
<dbReference type="Pfam" id="PF00903">
    <property type="entry name" value="Glyoxalase"/>
    <property type="match status" value="1"/>
</dbReference>
<dbReference type="InterPro" id="IPR037523">
    <property type="entry name" value="VOC_core"/>
</dbReference>
<evidence type="ECO:0000256" key="1">
    <source>
        <dbReference type="ARBA" id="ARBA00022723"/>
    </source>
</evidence>
<dbReference type="GO" id="GO:0016829">
    <property type="term" value="F:lyase activity"/>
    <property type="evidence" value="ECO:0007669"/>
    <property type="project" value="UniProtKB-KW"/>
</dbReference>
<evidence type="ECO:0000313" key="3">
    <source>
        <dbReference type="EMBL" id="SFJ40532.1"/>
    </source>
</evidence>
<organism evidence="3 4">
    <name type="scientific">Brevibacillus centrosporus</name>
    <dbReference type="NCBI Taxonomy" id="54910"/>
    <lineage>
        <taxon>Bacteria</taxon>
        <taxon>Bacillati</taxon>
        <taxon>Bacillota</taxon>
        <taxon>Bacilli</taxon>
        <taxon>Bacillales</taxon>
        <taxon>Paenibacillaceae</taxon>
        <taxon>Brevibacillus</taxon>
    </lineage>
</organism>
<dbReference type="SUPFAM" id="SSF54593">
    <property type="entry name" value="Glyoxalase/Bleomycin resistance protein/Dihydroxybiphenyl dioxygenase"/>
    <property type="match status" value="1"/>
</dbReference>
<dbReference type="CDD" id="cd06587">
    <property type="entry name" value="VOC"/>
    <property type="match status" value="1"/>
</dbReference>
<dbReference type="STRING" id="1884381.SAMN05518846_103260"/>
<dbReference type="PANTHER" id="PTHR43048">
    <property type="entry name" value="METHYLMALONYL-COA EPIMERASE"/>
    <property type="match status" value="1"/>
</dbReference>
<dbReference type="InterPro" id="IPR051785">
    <property type="entry name" value="MMCE/EMCE_epimerase"/>
</dbReference>
<dbReference type="PANTHER" id="PTHR43048:SF3">
    <property type="entry name" value="METHYLMALONYL-COA EPIMERASE, MITOCHONDRIAL"/>
    <property type="match status" value="1"/>
</dbReference>
<feature type="domain" description="VOC" evidence="2">
    <location>
        <begin position="19"/>
        <end position="141"/>
    </location>
</feature>
<keyword evidence="3" id="KW-0456">Lyase</keyword>
<evidence type="ECO:0000259" key="2">
    <source>
        <dbReference type="PROSITE" id="PS51819"/>
    </source>
</evidence>
<dbReference type="Proteomes" id="UP000198915">
    <property type="component" value="Unassembled WGS sequence"/>
</dbReference>
<accession>A0A1I3R452</accession>
<dbReference type="GO" id="GO:0046491">
    <property type="term" value="P:L-methylmalonyl-CoA metabolic process"/>
    <property type="evidence" value="ECO:0007669"/>
    <property type="project" value="TreeGrafter"/>
</dbReference>
<evidence type="ECO:0000313" key="4">
    <source>
        <dbReference type="Proteomes" id="UP000198915"/>
    </source>
</evidence>
<dbReference type="GO" id="GO:0004493">
    <property type="term" value="F:methylmalonyl-CoA epimerase activity"/>
    <property type="evidence" value="ECO:0007669"/>
    <property type="project" value="TreeGrafter"/>
</dbReference>
<dbReference type="EMBL" id="FORT01000003">
    <property type="protein sequence ID" value="SFJ40532.1"/>
    <property type="molecule type" value="Genomic_DNA"/>
</dbReference>
<dbReference type="Gene3D" id="3.10.180.10">
    <property type="entry name" value="2,3-Dihydroxybiphenyl 1,2-Dioxygenase, domain 1"/>
    <property type="match status" value="1"/>
</dbReference>
<keyword evidence="1" id="KW-0479">Metal-binding</keyword>
<keyword evidence="4" id="KW-1185">Reference proteome</keyword>
<proteinExistence type="predicted"/>
<reference evidence="4" key="1">
    <citation type="submission" date="2016-10" db="EMBL/GenBank/DDBJ databases">
        <authorList>
            <person name="Varghese N."/>
            <person name="Submissions S."/>
        </authorList>
    </citation>
    <scope>NUCLEOTIDE SEQUENCE [LARGE SCALE GENOMIC DNA]</scope>
    <source>
        <strain evidence="4">OK042</strain>
    </source>
</reference>